<organism evidence="2 3">
    <name type="scientific">Hypsizygus marmoreus</name>
    <name type="common">White beech mushroom</name>
    <name type="synonym">Agaricus marmoreus</name>
    <dbReference type="NCBI Taxonomy" id="39966"/>
    <lineage>
        <taxon>Eukaryota</taxon>
        <taxon>Fungi</taxon>
        <taxon>Dikarya</taxon>
        <taxon>Basidiomycota</taxon>
        <taxon>Agaricomycotina</taxon>
        <taxon>Agaricomycetes</taxon>
        <taxon>Agaricomycetidae</taxon>
        <taxon>Agaricales</taxon>
        <taxon>Tricholomatineae</taxon>
        <taxon>Lyophyllaceae</taxon>
        <taxon>Hypsizygus</taxon>
    </lineage>
</organism>
<gene>
    <name evidence="2" type="ORF">Hypma_008497</name>
</gene>
<sequence>MVRLSSCLLGINLAACQLGVSASKYLQFWMHLDLKTDLSLRSIQLGPIVHRASNGGNLLQCNIGRLRTVTGLASTTSAVQKISSVAELRRRCDCVVSQSPPVDARAQVGKGLNAAQTALASITTSNAAVTSGITNAQAKLKQTIAAGQEVVDSCGGLQIQVHQVSPVTASATPSFEPVKCTTDIFRRTLVEDGLKAAQDALSAFAMMDPAVVAVQDQITETQTAGGAIVSNCK</sequence>
<dbReference type="AlphaFoldDB" id="A0A369JV48"/>
<comment type="caution">
    <text evidence="2">The sequence shown here is derived from an EMBL/GenBank/DDBJ whole genome shotgun (WGS) entry which is preliminary data.</text>
</comment>
<reference evidence="2" key="1">
    <citation type="submission" date="2018-04" db="EMBL/GenBank/DDBJ databases">
        <title>Whole genome sequencing of Hypsizygus marmoreus.</title>
        <authorList>
            <person name="Choi I.-G."/>
            <person name="Min B."/>
            <person name="Kim J.-G."/>
            <person name="Kim S."/>
            <person name="Oh Y.-L."/>
            <person name="Kong W.-S."/>
            <person name="Park H."/>
            <person name="Jeong J."/>
            <person name="Song E.-S."/>
        </authorList>
    </citation>
    <scope>NUCLEOTIDE SEQUENCE [LARGE SCALE GENOMIC DNA]</scope>
    <source>
        <strain evidence="2">51987-8</strain>
    </source>
</reference>
<dbReference type="OrthoDB" id="3178264at2759"/>
<dbReference type="InParanoid" id="A0A369JV48"/>
<dbReference type="Proteomes" id="UP000076154">
    <property type="component" value="Unassembled WGS sequence"/>
</dbReference>
<name>A0A369JV48_HYPMA</name>
<evidence type="ECO:0000313" key="2">
    <source>
        <dbReference type="EMBL" id="RDB24407.1"/>
    </source>
</evidence>
<keyword evidence="3" id="KW-1185">Reference proteome</keyword>
<evidence type="ECO:0000313" key="3">
    <source>
        <dbReference type="Proteomes" id="UP000076154"/>
    </source>
</evidence>
<feature type="chain" id="PRO_5017001471" evidence="1">
    <location>
        <begin position="23"/>
        <end position="233"/>
    </location>
</feature>
<evidence type="ECO:0000256" key="1">
    <source>
        <dbReference type="SAM" id="SignalP"/>
    </source>
</evidence>
<feature type="signal peptide" evidence="1">
    <location>
        <begin position="1"/>
        <end position="22"/>
    </location>
</feature>
<protein>
    <submittedName>
        <fullName evidence="2">Uncharacterized protein</fullName>
    </submittedName>
</protein>
<dbReference type="EMBL" id="LUEZ02000044">
    <property type="protein sequence ID" value="RDB24407.1"/>
    <property type="molecule type" value="Genomic_DNA"/>
</dbReference>
<dbReference type="STRING" id="39966.A0A369JV48"/>
<proteinExistence type="predicted"/>
<accession>A0A369JV48</accession>
<keyword evidence="1" id="KW-0732">Signal</keyword>